<evidence type="ECO:0000313" key="1">
    <source>
        <dbReference type="EMBL" id="MCG3421065.1"/>
    </source>
</evidence>
<protein>
    <submittedName>
        <fullName evidence="1">Tetratricopeptide repeat protein</fullName>
    </submittedName>
</protein>
<dbReference type="RefSeq" id="WP_106897077.1">
    <property type="nucleotide sequence ID" value="NZ_JAIFZM010000022.1"/>
</dbReference>
<dbReference type="InterPro" id="IPR024503">
    <property type="entry name" value="DUF3196"/>
</dbReference>
<proteinExistence type="predicted"/>
<sequence length="328" mass="38805">MQQHTEKENVILFPKWKDVLEEESVQALKDKRYEEALSKLDKLLSYHIRSHEIIIGKLICLMELDRHTEAQEICEELLTEKDEHYYHYVHIYLTILFQTNQYELLMEQVDYEFEMGDVPPPLEEQFRQLYTMSSKMKADLTVEKSSSQLNGLIEAIEEEDHREQWRIIESLRQMSALPTKTIPPMLTNEKVHPVVKTVIMQWLTESDYNQEVGIHKFGREHTVTPSELEKLDDIAILHQTRSLLEETEQKNPTLFEMLEKLLFRFLYVHYPILPPSEEVFQLAEAIKHVGQEYLGIHMEEGSSQSDKMQQFSEEVMLCDSLYLSIIEE</sequence>
<dbReference type="Pfam" id="PF11428">
    <property type="entry name" value="DUF3196"/>
    <property type="match status" value="1"/>
</dbReference>
<dbReference type="SUPFAM" id="SSF116965">
    <property type="entry name" value="Hypothetical protein MPN330"/>
    <property type="match status" value="1"/>
</dbReference>
<dbReference type="SUPFAM" id="SSF48452">
    <property type="entry name" value="TPR-like"/>
    <property type="match status" value="1"/>
</dbReference>
<dbReference type="AlphaFoldDB" id="A0AAW5BDW1"/>
<reference evidence="1 2" key="1">
    <citation type="journal article" date="2022" name="Evol. Bioinform. Online">
        <title>Draft Genome Sequence of Oceanobacillus jordanicus Strain GSFE11, a Halotolerant Plant Growth-Promoting Bacterial Endophyte Isolated From the Jordan Valley.</title>
        <authorList>
            <person name="Alhindi T."/>
            <person name="Albdaiwi R."/>
        </authorList>
    </citation>
    <scope>NUCLEOTIDE SEQUENCE [LARGE SCALE GENOMIC DNA]</scope>
    <source>
        <strain evidence="1 2">GSFE11</strain>
    </source>
</reference>
<name>A0AAW5BDW1_9BACI</name>
<organism evidence="1 2">
    <name type="scientific">Oceanobacillus jordanicus</name>
    <dbReference type="NCBI Taxonomy" id="2867266"/>
    <lineage>
        <taxon>Bacteria</taxon>
        <taxon>Bacillati</taxon>
        <taxon>Bacillota</taxon>
        <taxon>Bacilli</taxon>
        <taxon>Bacillales</taxon>
        <taxon>Bacillaceae</taxon>
        <taxon>Oceanobacillus</taxon>
    </lineage>
</organism>
<gene>
    <name evidence="1" type="ORF">K3T81_18130</name>
</gene>
<dbReference type="InterPro" id="IPR011990">
    <property type="entry name" value="TPR-like_helical_dom_sf"/>
</dbReference>
<dbReference type="Proteomes" id="UP001199631">
    <property type="component" value="Unassembled WGS sequence"/>
</dbReference>
<dbReference type="Gene3D" id="1.25.40.10">
    <property type="entry name" value="Tetratricopeptide repeat domain"/>
    <property type="match status" value="1"/>
</dbReference>
<comment type="caution">
    <text evidence="1">The sequence shown here is derived from an EMBL/GenBank/DDBJ whole genome shotgun (WGS) entry which is preliminary data.</text>
</comment>
<dbReference type="EMBL" id="JAIFZM010000022">
    <property type="protein sequence ID" value="MCG3421065.1"/>
    <property type="molecule type" value="Genomic_DNA"/>
</dbReference>
<accession>A0AAW5BDW1</accession>
<keyword evidence="2" id="KW-1185">Reference proteome</keyword>
<evidence type="ECO:0000313" key="2">
    <source>
        <dbReference type="Proteomes" id="UP001199631"/>
    </source>
</evidence>